<dbReference type="PROSITE" id="PS50016">
    <property type="entry name" value="ZF_PHD_2"/>
    <property type="match status" value="1"/>
</dbReference>
<protein>
    <recommendedName>
        <fullName evidence="6">PHD-type domain-containing protein</fullName>
    </recommendedName>
</protein>
<dbReference type="Proteomes" id="UP001153714">
    <property type="component" value="Chromosome 2"/>
</dbReference>
<evidence type="ECO:0000256" key="5">
    <source>
        <dbReference type="SAM" id="MobiDB-lite"/>
    </source>
</evidence>
<dbReference type="GO" id="GO:0008270">
    <property type="term" value="F:zinc ion binding"/>
    <property type="evidence" value="ECO:0007669"/>
    <property type="project" value="UniProtKB-KW"/>
</dbReference>
<feature type="region of interest" description="Disordered" evidence="5">
    <location>
        <begin position="76"/>
        <end position="100"/>
    </location>
</feature>
<dbReference type="Pfam" id="PF00628">
    <property type="entry name" value="PHD"/>
    <property type="match status" value="1"/>
</dbReference>
<evidence type="ECO:0000256" key="1">
    <source>
        <dbReference type="ARBA" id="ARBA00022723"/>
    </source>
</evidence>
<evidence type="ECO:0000259" key="6">
    <source>
        <dbReference type="PROSITE" id="PS50016"/>
    </source>
</evidence>
<reference evidence="7" key="1">
    <citation type="submission" date="2021-12" db="EMBL/GenBank/DDBJ databases">
        <authorList>
            <person name="King R."/>
        </authorList>
    </citation>
    <scope>NUCLEOTIDE SEQUENCE</scope>
</reference>
<dbReference type="InterPro" id="IPR013083">
    <property type="entry name" value="Znf_RING/FYVE/PHD"/>
</dbReference>
<dbReference type="Pfam" id="PF25298">
    <property type="entry name" value="Baculo_FP_2nd"/>
    <property type="match status" value="1"/>
</dbReference>
<dbReference type="SMART" id="SM00249">
    <property type="entry name" value="PHD"/>
    <property type="match status" value="1"/>
</dbReference>
<name>A0A9N9R480_9NEOP</name>
<dbReference type="OrthoDB" id="7490514at2759"/>
<gene>
    <name evidence="7" type="ORF">DIATSA_LOCUS6992</name>
</gene>
<keyword evidence="1" id="KW-0479">Metal-binding</keyword>
<dbReference type="InterPro" id="IPR001965">
    <property type="entry name" value="Znf_PHD"/>
</dbReference>
<proteinExistence type="predicted"/>
<evidence type="ECO:0000313" key="8">
    <source>
        <dbReference type="Proteomes" id="UP001153714"/>
    </source>
</evidence>
<evidence type="ECO:0000256" key="3">
    <source>
        <dbReference type="ARBA" id="ARBA00022833"/>
    </source>
</evidence>
<reference evidence="7" key="2">
    <citation type="submission" date="2022-10" db="EMBL/GenBank/DDBJ databases">
        <authorList>
            <consortium name="ENA_rothamsted_submissions"/>
            <consortium name="culmorum"/>
            <person name="King R."/>
        </authorList>
    </citation>
    <scope>NUCLEOTIDE SEQUENCE</scope>
</reference>
<dbReference type="Gene3D" id="3.30.40.10">
    <property type="entry name" value="Zinc/RING finger domain, C3HC4 (zinc finger)"/>
    <property type="match status" value="1"/>
</dbReference>
<dbReference type="InterPro" id="IPR057251">
    <property type="entry name" value="FP_C"/>
</dbReference>
<feature type="domain" description="PHD-type" evidence="6">
    <location>
        <begin position="1"/>
        <end position="51"/>
    </location>
</feature>
<organism evidence="7 8">
    <name type="scientific">Diatraea saccharalis</name>
    <name type="common">sugarcane borer</name>
    <dbReference type="NCBI Taxonomy" id="40085"/>
    <lineage>
        <taxon>Eukaryota</taxon>
        <taxon>Metazoa</taxon>
        <taxon>Ecdysozoa</taxon>
        <taxon>Arthropoda</taxon>
        <taxon>Hexapoda</taxon>
        <taxon>Insecta</taxon>
        <taxon>Pterygota</taxon>
        <taxon>Neoptera</taxon>
        <taxon>Endopterygota</taxon>
        <taxon>Lepidoptera</taxon>
        <taxon>Glossata</taxon>
        <taxon>Ditrysia</taxon>
        <taxon>Pyraloidea</taxon>
        <taxon>Crambidae</taxon>
        <taxon>Crambinae</taxon>
        <taxon>Diatraea</taxon>
    </lineage>
</organism>
<keyword evidence="2 4" id="KW-0863">Zinc-finger</keyword>
<accession>A0A9N9R480</accession>
<dbReference type="EMBL" id="OU893333">
    <property type="protein sequence ID" value="CAG9789246.1"/>
    <property type="molecule type" value="Genomic_DNA"/>
</dbReference>
<evidence type="ECO:0000313" key="7">
    <source>
        <dbReference type="EMBL" id="CAG9789246.1"/>
    </source>
</evidence>
<sequence>MLHCGICGKFLSPTDAAKCGGCALKYHRACVGISATAQINKDWMCTGCKKSVRRGNNSQTLVKGIGGVMDVDAPLPSMSPQKIDVEHQRSDAGTSRRAHSGNAIESDMSVMKEFLQEFKECIMKEMREFRMEMAQLRESFTTVTGRIDGMEQRLVALEQSRADSDVGRVRELESTIAKLKLELDDRDREALLSDLEIGQLPEEKGENVFHSVMVLAGRLGVSLEERDVVFVERVGVPPAEGGRQPRRVVVRLSRRQLRDELLLAARVRRAGLNSEKGPRVFINERLTRSSRQLFHRVREECRRLQWRYAWTKRGRIFARQGDGKPVFQFRSEEDLNRAFSPQLPVS</sequence>
<dbReference type="InterPro" id="IPR019787">
    <property type="entry name" value="Znf_PHD-finger"/>
</dbReference>
<dbReference type="CDD" id="cd15489">
    <property type="entry name" value="PHD_SF"/>
    <property type="match status" value="1"/>
</dbReference>
<keyword evidence="3" id="KW-0862">Zinc</keyword>
<keyword evidence="8" id="KW-1185">Reference proteome</keyword>
<evidence type="ECO:0000256" key="2">
    <source>
        <dbReference type="ARBA" id="ARBA00022771"/>
    </source>
</evidence>
<evidence type="ECO:0000256" key="4">
    <source>
        <dbReference type="PROSITE-ProRule" id="PRU00146"/>
    </source>
</evidence>
<dbReference type="InterPro" id="IPR011011">
    <property type="entry name" value="Znf_FYVE_PHD"/>
</dbReference>
<dbReference type="SUPFAM" id="SSF57903">
    <property type="entry name" value="FYVE/PHD zinc finger"/>
    <property type="match status" value="1"/>
</dbReference>
<dbReference type="AlphaFoldDB" id="A0A9N9R480"/>